<dbReference type="InterPro" id="IPR050901">
    <property type="entry name" value="BP-dep_ABC_trans_perm"/>
</dbReference>
<feature type="transmembrane region" description="Helical" evidence="7">
    <location>
        <begin position="136"/>
        <end position="156"/>
    </location>
</feature>
<dbReference type="RefSeq" id="WP_185138516.1">
    <property type="nucleotide sequence ID" value="NZ_JACJVR010000097.1"/>
</dbReference>
<dbReference type="CDD" id="cd06261">
    <property type="entry name" value="TM_PBP2"/>
    <property type="match status" value="1"/>
</dbReference>
<accession>A0A841U4R2</accession>
<reference evidence="9 10" key="1">
    <citation type="submission" date="2020-08" db="EMBL/GenBank/DDBJ databases">
        <title>Cohnella phylogeny.</title>
        <authorList>
            <person name="Dunlap C."/>
        </authorList>
    </citation>
    <scope>NUCLEOTIDE SEQUENCE [LARGE SCALE GENOMIC DNA]</scope>
    <source>
        <strain evidence="9 10">DSM 25239</strain>
    </source>
</reference>
<keyword evidence="5 7" id="KW-1133">Transmembrane helix</keyword>
<proteinExistence type="inferred from homology"/>
<dbReference type="GO" id="GO:0005886">
    <property type="term" value="C:plasma membrane"/>
    <property type="evidence" value="ECO:0007669"/>
    <property type="project" value="UniProtKB-SubCell"/>
</dbReference>
<keyword evidence="3" id="KW-1003">Cell membrane</keyword>
<keyword evidence="10" id="KW-1185">Reference proteome</keyword>
<comment type="subcellular location">
    <subcellularLocation>
        <location evidence="1 7">Cell membrane</location>
        <topology evidence="1 7">Multi-pass membrane protein</topology>
    </subcellularLocation>
</comment>
<dbReference type="Proteomes" id="UP000553776">
    <property type="component" value="Unassembled WGS sequence"/>
</dbReference>
<evidence type="ECO:0000256" key="7">
    <source>
        <dbReference type="RuleBase" id="RU363032"/>
    </source>
</evidence>
<keyword evidence="6 7" id="KW-0472">Membrane</keyword>
<evidence type="ECO:0000256" key="6">
    <source>
        <dbReference type="ARBA" id="ARBA00023136"/>
    </source>
</evidence>
<comment type="caution">
    <text evidence="9">The sequence shown here is derived from an EMBL/GenBank/DDBJ whole genome shotgun (WGS) entry which is preliminary data.</text>
</comment>
<evidence type="ECO:0000256" key="4">
    <source>
        <dbReference type="ARBA" id="ARBA00022692"/>
    </source>
</evidence>
<evidence type="ECO:0000256" key="2">
    <source>
        <dbReference type="ARBA" id="ARBA00022448"/>
    </source>
</evidence>
<evidence type="ECO:0000313" key="9">
    <source>
        <dbReference type="EMBL" id="MBB6694552.1"/>
    </source>
</evidence>
<dbReference type="GO" id="GO:0055085">
    <property type="term" value="P:transmembrane transport"/>
    <property type="evidence" value="ECO:0007669"/>
    <property type="project" value="InterPro"/>
</dbReference>
<comment type="similarity">
    <text evidence="7">Belongs to the binding-protein-dependent transport system permease family.</text>
</comment>
<evidence type="ECO:0000256" key="1">
    <source>
        <dbReference type="ARBA" id="ARBA00004651"/>
    </source>
</evidence>
<dbReference type="InterPro" id="IPR035906">
    <property type="entry name" value="MetI-like_sf"/>
</dbReference>
<dbReference type="SUPFAM" id="SSF161098">
    <property type="entry name" value="MetI-like"/>
    <property type="match status" value="1"/>
</dbReference>
<evidence type="ECO:0000313" key="10">
    <source>
        <dbReference type="Proteomes" id="UP000553776"/>
    </source>
</evidence>
<dbReference type="Pfam" id="PF00528">
    <property type="entry name" value="BPD_transp_1"/>
    <property type="match status" value="1"/>
</dbReference>
<evidence type="ECO:0000256" key="3">
    <source>
        <dbReference type="ARBA" id="ARBA00022475"/>
    </source>
</evidence>
<dbReference type="PROSITE" id="PS50928">
    <property type="entry name" value="ABC_TM1"/>
    <property type="match status" value="1"/>
</dbReference>
<feature type="transmembrane region" description="Helical" evidence="7">
    <location>
        <begin position="236"/>
        <end position="255"/>
    </location>
</feature>
<dbReference type="InterPro" id="IPR000515">
    <property type="entry name" value="MetI-like"/>
</dbReference>
<feature type="transmembrane region" description="Helical" evidence="7">
    <location>
        <begin position="177"/>
        <end position="202"/>
    </location>
</feature>
<gene>
    <name evidence="9" type="ORF">H7B90_24455</name>
</gene>
<keyword evidence="4 7" id="KW-0812">Transmembrane</keyword>
<keyword evidence="2 7" id="KW-0813">Transport</keyword>
<dbReference type="PANTHER" id="PTHR32243:SF18">
    <property type="entry name" value="INNER MEMBRANE ABC TRANSPORTER PERMEASE PROTEIN YCJP"/>
    <property type="match status" value="1"/>
</dbReference>
<feature type="transmembrane region" description="Helical" evidence="7">
    <location>
        <begin position="69"/>
        <end position="90"/>
    </location>
</feature>
<dbReference type="EMBL" id="JACJVR010000097">
    <property type="protein sequence ID" value="MBB6694552.1"/>
    <property type="molecule type" value="Genomic_DNA"/>
</dbReference>
<feature type="transmembrane region" description="Helical" evidence="7">
    <location>
        <begin position="5"/>
        <end position="26"/>
    </location>
</feature>
<dbReference type="Gene3D" id="1.10.3720.10">
    <property type="entry name" value="MetI-like"/>
    <property type="match status" value="1"/>
</dbReference>
<dbReference type="AlphaFoldDB" id="A0A841U4R2"/>
<feature type="domain" description="ABC transmembrane type-1" evidence="8">
    <location>
        <begin position="65"/>
        <end position="255"/>
    </location>
</feature>
<dbReference type="PANTHER" id="PTHR32243">
    <property type="entry name" value="MALTOSE TRANSPORT SYSTEM PERMEASE-RELATED"/>
    <property type="match status" value="1"/>
</dbReference>
<organism evidence="9 10">
    <name type="scientific">Cohnella xylanilytica</name>
    <dbReference type="NCBI Taxonomy" id="557555"/>
    <lineage>
        <taxon>Bacteria</taxon>
        <taxon>Bacillati</taxon>
        <taxon>Bacillota</taxon>
        <taxon>Bacilli</taxon>
        <taxon>Bacillales</taxon>
        <taxon>Paenibacillaceae</taxon>
        <taxon>Cohnella</taxon>
    </lineage>
</organism>
<feature type="transmembrane region" description="Helical" evidence="7">
    <location>
        <begin position="102"/>
        <end position="124"/>
    </location>
</feature>
<name>A0A841U4R2_9BACL</name>
<protein>
    <submittedName>
        <fullName evidence="9">Carbohydrate ABC transporter permease</fullName>
    </submittedName>
</protein>
<evidence type="ECO:0000256" key="5">
    <source>
        <dbReference type="ARBA" id="ARBA00022989"/>
    </source>
</evidence>
<evidence type="ECO:0000259" key="8">
    <source>
        <dbReference type="PROSITE" id="PS50928"/>
    </source>
</evidence>
<sequence length="269" mass="30377">MKKGIVRLISVCLMIFVMFPFIWLLLSSFKHPVELLSVPPSVWPKEFTLEYYADLLRNEKVVLALRNSFIVSAATTLISLAIGIFASYVFARLQFRGRKSLYLLIMGTQMLPAMAILIPMFMLMRVAGLLYTYQGLIVANVAFSLPYVIWMYAAFVRGLPYEVEEAARIDGCSRLQILFRIVVPLSRSGLAASAIFVFIGVWNEFLFAVVMTQSGTRTLPVQIAEFIGEDRIRYEMLFPASILSCLPVLIVVMIFQKYIIQGLTEGAVK</sequence>